<evidence type="ECO:0000313" key="1">
    <source>
        <dbReference type="EMBL" id="OGJ10829.1"/>
    </source>
</evidence>
<protein>
    <submittedName>
        <fullName evidence="1">Uncharacterized protein</fullName>
    </submittedName>
</protein>
<proteinExistence type="predicted"/>
<dbReference type="Proteomes" id="UP000178975">
    <property type="component" value="Unassembled WGS sequence"/>
</dbReference>
<comment type="caution">
    <text evidence="1">The sequence shown here is derived from an EMBL/GenBank/DDBJ whole genome shotgun (WGS) entry which is preliminary data.</text>
</comment>
<dbReference type="EMBL" id="MFWE01000002">
    <property type="protein sequence ID" value="OGJ10829.1"/>
    <property type="molecule type" value="Genomic_DNA"/>
</dbReference>
<name>A0A1F6YWP9_9BACT</name>
<dbReference type="AlphaFoldDB" id="A0A1F6YWP9"/>
<evidence type="ECO:0000313" key="2">
    <source>
        <dbReference type="Proteomes" id="UP000178975"/>
    </source>
</evidence>
<sequence length="198" mass="22901">MKTKSIVILLLFITVFSYLIFTNKNQDVENKWDFEKVIGQILYFSNDKQLKVDLYDIKYIGQLRTESNQPLFVLSAKGCAECDENQAIYIYSPSFGIVKENGVPIRYSYPGREYNYLDKKIVFESRMFHGKCTSQTGDSIVWFQKEYNPDGSYNESTFAIEVDGENIKETIIKDKILSINNITKNCKELPGIDFTTEP</sequence>
<reference evidence="1 2" key="1">
    <citation type="journal article" date="2016" name="Nat. Commun.">
        <title>Thousands of microbial genomes shed light on interconnected biogeochemical processes in an aquifer system.</title>
        <authorList>
            <person name="Anantharaman K."/>
            <person name="Brown C.T."/>
            <person name="Hug L.A."/>
            <person name="Sharon I."/>
            <person name="Castelle C.J."/>
            <person name="Probst A.J."/>
            <person name="Thomas B.C."/>
            <person name="Singh A."/>
            <person name="Wilkins M.J."/>
            <person name="Karaoz U."/>
            <person name="Brodie E.L."/>
            <person name="Williams K.H."/>
            <person name="Hubbard S.S."/>
            <person name="Banfield J.F."/>
        </authorList>
    </citation>
    <scope>NUCLEOTIDE SEQUENCE [LARGE SCALE GENOMIC DNA]</scope>
</reference>
<accession>A0A1F6YWP9</accession>
<gene>
    <name evidence="1" type="ORF">A2456_02270</name>
</gene>
<organism evidence="1 2">
    <name type="scientific">Candidatus Nomurabacteria bacterium RIFOXYC2_FULL_36_19</name>
    <dbReference type="NCBI Taxonomy" id="1801806"/>
    <lineage>
        <taxon>Bacteria</taxon>
        <taxon>Candidatus Nomuraibacteriota</taxon>
    </lineage>
</organism>